<protein>
    <submittedName>
        <fullName evidence="2">CG14491</fullName>
    </submittedName>
</protein>
<dbReference type="Pfam" id="PF06477">
    <property type="entry name" value="DUF1091"/>
    <property type="match status" value="1"/>
</dbReference>
<dbReference type="STRING" id="30019.A0A0M4EHQ2"/>
<evidence type="ECO:0000313" key="2">
    <source>
        <dbReference type="EMBL" id="ALC42160.1"/>
    </source>
</evidence>
<feature type="signal peptide" evidence="1">
    <location>
        <begin position="1"/>
        <end position="21"/>
    </location>
</feature>
<dbReference type="PANTHER" id="PTHR20898:SF0">
    <property type="entry name" value="DAEDALUS ON 3-RELATED"/>
    <property type="match status" value="1"/>
</dbReference>
<dbReference type="AlphaFoldDB" id="A0A0M4EHQ2"/>
<reference evidence="2 3" key="1">
    <citation type="submission" date="2015-08" db="EMBL/GenBank/DDBJ databases">
        <title>Ancestral chromatin configuration constrains chromatin evolution on differentiating sex chromosomes in Drosophila.</title>
        <authorList>
            <person name="Zhou Q."/>
            <person name="Bachtrog D."/>
        </authorList>
    </citation>
    <scope>NUCLEOTIDE SEQUENCE [LARGE SCALE GENOMIC DNA]</scope>
    <source>
        <tissue evidence="2">Whole larvae</tissue>
    </source>
</reference>
<name>A0A0M4EHQ2_DROBS</name>
<feature type="chain" id="PRO_5005793214" evidence="1">
    <location>
        <begin position="22"/>
        <end position="188"/>
    </location>
</feature>
<organism evidence="2 3">
    <name type="scientific">Drosophila busckii</name>
    <name type="common">Fruit fly</name>
    <dbReference type="NCBI Taxonomy" id="30019"/>
    <lineage>
        <taxon>Eukaryota</taxon>
        <taxon>Metazoa</taxon>
        <taxon>Ecdysozoa</taxon>
        <taxon>Arthropoda</taxon>
        <taxon>Hexapoda</taxon>
        <taxon>Insecta</taxon>
        <taxon>Pterygota</taxon>
        <taxon>Neoptera</taxon>
        <taxon>Endopterygota</taxon>
        <taxon>Diptera</taxon>
        <taxon>Brachycera</taxon>
        <taxon>Muscomorpha</taxon>
        <taxon>Ephydroidea</taxon>
        <taxon>Drosophilidae</taxon>
        <taxon>Drosophila</taxon>
    </lineage>
</organism>
<dbReference type="PANTHER" id="PTHR20898">
    <property type="entry name" value="DAEDALUS ON 3-RELATED-RELATED"/>
    <property type="match status" value="1"/>
</dbReference>
<dbReference type="Proteomes" id="UP000494163">
    <property type="component" value="Chromosome 2R"/>
</dbReference>
<dbReference type="OrthoDB" id="7815025at2759"/>
<evidence type="ECO:0000313" key="3">
    <source>
        <dbReference type="Proteomes" id="UP000494163"/>
    </source>
</evidence>
<keyword evidence="3" id="KW-1185">Reference proteome</keyword>
<gene>
    <name evidence="2" type="ORF">Dbus_chr2Rg1739</name>
</gene>
<accession>A0A0M4EHQ2</accession>
<dbReference type="OMA" id="TDGCQLL"/>
<dbReference type="EMBL" id="CP012524">
    <property type="protein sequence ID" value="ALC42160.1"/>
    <property type="molecule type" value="Genomic_DNA"/>
</dbReference>
<sequence>MYTARLLIITLCCLCLPLATAKNDFELQFENFTCITNEQENIFERLHCGLNKNVKRRTMHMEFSLLQPLRKHEFHIAIIMPRPTVNFVLLNLSMDGCQFLGNKNQVPLLRISRSILDSYSNFPRQCPLELGKAYYIRAFRLDLNLIPAVTMETPVQMQFSYQRRQLKLMQGFITARVQRTSNAKKKDA</sequence>
<dbReference type="InterPro" id="IPR010512">
    <property type="entry name" value="DUF1091"/>
</dbReference>
<keyword evidence="1" id="KW-0732">Signal</keyword>
<evidence type="ECO:0000256" key="1">
    <source>
        <dbReference type="SAM" id="SignalP"/>
    </source>
</evidence>
<proteinExistence type="predicted"/>
<dbReference type="SMART" id="SM00697">
    <property type="entry name" value="DM8"/>
    <property type="match status" value="1"/>
</dbReference>